<evidence type="ECO:0000313" key="2">
    <source>
        <dbReference type="Proteomes" id="UP001168098"/>
    </source>
</evidence>
<keyword evidence="2" id="KW-1185">Reference proteome</keyword>
<name>A0AA39E4N8_VITRO</name>
<comment type="caution">
    <text evidence="1">The sequence shown here is derived from an EMBL/GenBank/DDBJ whole genome shotgun (WGS) entry which is preliminary data.</text>
</comment>
<dbReference type="Proteomes" id="UP001168098">
    <property type="component" value="Unassembled WGS sequence"/>
</dbReference>
<protein>
    <submittedName>
        <fullName evidence="1">Uncharacterized protein</fullName>
    </submittedName>
</protein>
<accession>A0AA39E4N8</accession>
<proteinExistence type="predicted"/>
<gene>
    <name evidence="1" type="ORF">PVL29_001064</name>
</gene>
<sequence>MFFRFALVTYRVQSELELPETYPLKPRLQFIKGGEPRGDTDIGGKGGRRRVGDGRNYGGINGRHEGSEVGVLRFQLVVLGCGGVRQWTSQDGDLLILGGLGESSIRSIMWAATSLSILVLQDGSPFSSYHETAGRTLLSFG</sequence>
<dbReference type="AlphaFoldDB" id="A0AA39E4N8"/>
<reference evidence="1 2" key="1">
    <citation type="journal article" date="2023" name="BMC Biotechnol.">
        <title>Vitis rotundifolia cv Carlos genome sequencing.</title>
        <authorList>
            <person name="Huff M."/>
            <person name="Hulse-Kemp A."/>
            <person name="Scheffler B."/>
            <person name="Youngblood R."/>
            <person name="Simpson S."/>
            <person name="Babiker E."/>
            <person name="Staton M."/>
        </authorList>
    </citation>
    <scope>NUCLEOTIDE SEQUENCE [LARGE SCALE GENOMIC DNA]</scope>
    <source>
        <tissue evidence="1">Leaf</tissue>
    </source>
</reference>
<organism evidence="1 2">
    <name type="scientific">Vitis rotundifolia</name>
    <name type="common">Muscadine grape</name>
    <dbReference type="NCBI Taxonomy" id="103349"/>
    <lineage>
        <taxon>Eukaryota</taxon>
        <taxon>Viridiplantae</taxon>
        <taxon>Streptophyta</taxon>
        <taxon>Embryophyta</taxon>
        <taxon>Tracheophyta</taxon>
        <taxon>Spermatophyta</taxon>
        <taxon>Magnoliopsida</taxon>
        <taxon>eudicotyledons</taxon>
        <taxon>Gunneridae</taxon>
        <taxon>Pentapetalae</taxon>
        <taxon>rosids</taxon>
        <taxon>Vitales</taxon>
        <taxon>Vitaceae</taxon>
        <taxon>Viteae</taxon>
        <taxon>Vitis</taxon>
    </lineage>
</organism>
<dbReference type="EMBL" id="JARBHA010000001">
    <property type="protein sequence ID" value="KAJ9709406.1"/>
    <property type="molecule type" value="Genomic_DNA"/>
</dbReference>
<evidence type="ECO:0000313" key="1">
    <source>
        <dbReference type="EMBL" id="KAJ9709406.1"/>
    </source>
</evidence>